<organism evidence="2 3">
    <name type="scientific">Prochlorococcus marinus XMU1408</name>
    <dbReference type="NCBI Taxonomy" id="2213228"/>
    <lineage>
        <taxon>Bacteria</taxon>
        <taxon>Bacillati</taxon>
        <taxon>Cyanobacteriota</taxon>
        <taxon>Cyanophyceae</taxon>
        <taxon>Synechococcales</taxon>
        <taxon>Prochlorococcaceae</taxon>
        <taxon>Prochlorococcus</taxon>
    </lineage>
</organism>
<evidence type="ECO:0000313" key="2">
    <source>
        <dbReference type="EMBL" id="PYE01367.1"/>
    </source>
</evidence>
<dbReference type="Proteomes" id="UP000247807">
    <property type="component" value="Unassembled WGS sequence"/>
</dbReference>
<protein>
    <submittedName>
        <fullName evidence="2">Uncharacterized protein</fullName>
    </submittedName>
</protein>
<feature type="transmembrane region" description="Helical" evidence="1">
    <location>
        <begin position="56"/>
        <end position="82"/>
    </location>
</feature>
<accession>A0A318R2L2</accession>
<evidence type="ECO:0000256" key="1">
    <source>
        <dbReference type="SAM" id="Phobius"/>
    </source>
</evidence>
<comment type="caution">
    <text evidence="2">The sequence shown here is derived from an EMBL/GenBank/DDBJ whole genome shotgun (WGS) entry which is preliminary data.</text>
</comment>
<proteinExistence type="predicted"/>
<name>A0A318R2L2_PROMR</name>
<keyword evidence="1" id="KW-0812">Transmembrane</keyword>
<keyword evidence="1" id="KW-0472">Membrane</keyword>
<keyword evidence="1" id="KW-1133">Transmembrane helix</keyword>
<dbReference type="EMBL" id="QJUE01000005">
    <property type="protein sequence ID" value="PYE01367.1"/>
    <property type="molecule type" value="Genomic_DNA"/>
</dbReference>
<dbReference type="AlphaFoldDB" id="A0A318R2L2"/>
<gene>
    <name evidence="2" type="ORF">DNJ73_08125</name>
</gene>
<evidence type="ECO:0000313" key="3">
    <source>
        <dbReference type="Proteomes" id="UP000247807"/>
    </source>
</evidence>
<dbReference type="RefSeq" id="WP_158467195.1">
    <property type="nucleotide sequence ID" value="NZ_QJUE01000005.1"/>
</dbReference>
<sequence>MNRLDELRVFFNRFFNRQEPKEREMKRVFQWRRYLEWKDLTPDEKLSAKRFLLVPIFAYLIIGIFNQNFLLIVLLLIGYVLYKKFEKGGIIKK</sequence>
<reference evidence="2 3" key="1">
    <citation type="journal article" date="2018" name="Appl. Environ. Microbiol.">
        <title>Genome rearrangement shapes Prochlorococcus ecological adaptation.</title>
        <authorList>
            <person name="Yan W."/>
            <person name="Wei S."/>
            <person name="Wang Q."/>
            <person name="Xiao X."/>
            <person name="Zeng Q."/>
            <person name="Jiao N."/>
            <person name="Zhang R."/>
        </authorList>
    </citation>
    <scope>NUCLEOTIDE SEQUENCE [LARGE SCALE GENOMIC DNA]</scope>
    <source>
        <strain evidence="2 3">XMU1408</strain>
    </source>
</reference>
<dbReference type="OrthoDB" id="541578at2"/>